<dbReference type="PANTHER" id="PTHR11364:SF27">
    <property type="entry name" value="SULFURTRANSFERASE"/>
    <property type="match status" value="1"/>
</dbReference>
<dbReference type="NCBIfam" id="NF008557">
    <property type="entry name" value="PRK11493.1"/>
    <property type="match status" value="1"/>
</dbReference>
<dbReference type="FunFam" id="3.40.250.10:FF:000001">
    <property type="entry name" value="Sulfurtransferase"/>
    <property type="match status" value="1"/>
</dbReference>
<evidence type="ECO:0000259" key="7">
    <source>
        <dbReference type="PROSITE" id="PS50206"/>
    </source>
</evidence>
<dbReference type="PROSITE" id="PS00683">
    <property type="entry name" value="RHODANESE_2"/>
    <property type="match status" value="1"/>
</dbReference>
<dbReference type="OrthoDB" id="9781034at2"/>
<evidence type="ECO:0000256" key="5">
    <source>
        <dbReference type="ARBA" id="ARBA00051793"/>
    </source>
</evidence>
<keyword evidence="4" id="KW-0677">Repeat</keyword>
<proteinExistence type="predicted"/>
<organism evidence="8 9">
    <name type="scientific">Phreatobacter stygius</name>
    <dbReference type="NCBI Taxonomy" id="1940610"/>
    <lineage>
        <taxon>Bacteria</taxon>
        <taxon>Pseudomonadati</taxon>
        <taxon>Pseudomonadota</taxon>
        <taxon>Alphaproteobacteria</taxon>
        <taxon>Hyphomicrobiales</taxon>
        <taxon>Phreatobacteraceae</taxon>
        <taxon>Phreatobacter</taxon>
    </lineage>
</organism>
<dbReference type="GO" id="GO:0016784">
    <property type="term" value="F:3-mercaptopyruvate sulfurtransferase activity"/>
    <property type="evidence" value="ECO:0007669"/>
    <property type="project" value="UniProtKB-EC"/>
</dbReference>
<dbReference type="CDD" id="cd01448">
    <property type="entry name" value="TST_Repeat_1"/>
    <property type="match status" value="1"/>
</dbReference>
<gene>
    <name evidence="8" type="primary">sseA</name>
    <name evidence="8" type="ORF">E8M01_34105</name>
</gene>
<dbReference type="InterPro" id="IPR036873">
    <property type="entry name" value="Rhodanese-like_dom_sf"/>
</dbReference>
<comment type="catalytic activity">
    <reaction evidence="5">
        <text>2-oxo-3-sulfanylpropanoate + [thioredoxin]-dithiol = [thioredoxin]-disulfide + hydrogen sulfide + pyruvate + H(+)</text>
        <dbReference type="Rhea" id="RHEA:21740"/>
        <dbReference type="Rhea" id="RHEA-COMP:10698"/>
        <dbReference type="Rhea" id="RHEA-COMP:10700"/>
        <dbReference type="ChEBI" id="CHEBI:15361"/>
        <dbReference type="ChEBI" id="CHEBI:15378"/>
        <dbReference type="ChEBI" id="CHEBI:29919"/>
        <dbReference type="ChEBI" id="CHEBI:29950"/>
        <dbReference type="ChEBI" id="CHEBI:50058"/>
        <dbReference type="ChEBI" id="CHEBI:57678"/>
        <dbReference type="EC" id="2.8.1.2"/>
    </reaction>
    <physiologicalReaction direction="left-to-right" evidence="5">
        <dbReference type="Rhea" id="RHEA:21741"/>
    </physiologicalReaction>
</comment>
<dbReference type="Gene3D" id="3.40.250.10">
    <property type="entry name" value="Rhodanese-like domain"/>
    <property type="match status" value="2"/>
</dbReference>
<dbReference type="SMART" id="SM00450">
    <property type="entry name" value="RHOD"/>
    <property type="match status" value="2"/>
</dbReference>
<dbReference type="RefSeq" id="WP_136964241.1">
    <property type="nucleotide sequence ID" value="NZ_CP039690.1"/>
</dbReference>
<dbReference type="PROSITE" id="PS50206">
    <property type="entry name" value="RHODANESE_3"/>
    <property type="match status" value="2"/>
</dbReference>
<keyword evidence="3 6" id="KW-0808">Transferase</keyword>
<evidence type="ECO:0000313" key="9">
    <source>
        <dbReference type="Proteomes" id="UP000298781"/>
    </source>
</evidence>
<dbReference type="Proteomes" id="UP000298781">
    <property type="component" value="Chromosome"/>
</dbReference>
<feature type="domain" description="Rhodanese" evidence="7">
    <location>
        <begin position="20"/>
        <end position="137"/>
    </location>
</feature>
<dbReference type="KEGG" id="pstg:E8M01_34105"/>
<evidence type="ECO:0000256" key="6">
    <source>
        <dbReference type="RuleBase" id="RU000507"/>
    </source>
</evidence>
<evidence type="ECO:0000256" key="2">
    <source>
        <dbReference type="ARBA" id="ARBA00022490"/>
    </source>
</evidence>
<keyword evidence="8" id="KW-0670">Pyruvate</keyword>
<protein>
    <recommendedName>
        <fullName evidence="6">Sulfurtransferase</fullName>
    </recommendedName>
</protein>
<sequence>MTTLPSPWLRSTDWLAERLNAPDLVILDGSYYLSTMNRDAEAEFVAGHIPGAQRFDIDTVKDTETDLPHMMPPTPAFSAALRKLGIGDGQSVLIYDGAGLFSAPRVWWMFRTFGVERVFILDGGLPKWVAEGRAVETGPAKARAARHFTARRNHGAVADLGDVKKALASGRVQVVDARPADRFRGETAEPRAGLKSGHMPGSLNVPFGSIVQNGRLASPETIKAAFEAGGVDLDKPVITSCGSGVSAAILWLAMDAVGRQPAGLYDGSWAEWGGREDCPVVAGPAKTGE</sequence>
<keyword evidence="9" id="KW-1185">Reference proteome</keyword>
<evidence type="ECO:0000313" key="8">
    <source>
        <dbReference type="EMBL" id="QCI68826.1"/>
    </source>
</evidence>
<dbReference type="InterPro" id="IPR001763">
    <property type="entry name" value="Rhodanese-like_dom"/>
</dbReference>
<dbReference type="PANTHER" id="PTHR11364">
    <property type="entry name" value="THIOSULFATE SULFERTANSFERASE"/>
    <property type="match status" value="1"/>
</dbReference>
<dbReference type="GO" id="GO:0005737">
    <property type="term" value="C:cytoplasm"/>
    <property type="evidence" value="ECO:0007669"/>
    <property type="project" value="UniProtKB-SubCell"/>
</dbReference>
<dbReference type="AlphaFoldDB" id="A0A4D7BIG6"/>
<dbReference type="CDD" id="cd01449">
    <property type="entry name" value="TST_Repeat_2"/>
    <property type="match status" value="1"/>
</dbReference>
<accession>A0A4D7BIG6</accession>
<evidence type="ECO:0000256" key="4">
    <source>
        <dbReference type="ARBA" id="ARBA00022737"/>
    </source>
</evidence>
<dbReference type="InterPro" id="IPR001307">
    <property type="entry name" value="Thiosulphate_STrfase_CS"/>
</dbReference>
<dbReference type="PROSITE" id="PS00380">
    <property type="entry name" value="RHODANESE_1"/>
    <property type="match status" value="1"/>
</dbReference>
<reference evidence="8 9" key="1">
    <citation type="submission" date="2019-04" db="EMBL/GenBank/DDBJ databases">
        <title>Phreatobacter aquaticus sp. nov.</title>
        <authorList>
            <person name="Choi A."/>
        </authorList>
    </citation>
    <scope>NUCLEOTIDE SEQUENCE [LARGE SCALE GENOMIC DNA]</scope>
    <source>
        <strain evidence="8 9">KCTC 52518</strain>
    </source>
</reference>
<dbReference type="SUPFAM" id="SSF52821">
    <property type="entry name" value="Rhodanese/Cell cycle control phosphatase"/>
    <property type="match status" value="2"/>
</dbReference>
<evidence type="ECO:0000256" key="1">
    <source>
        <dbReference type="ARBA" id="ARBA00004496"/>
    </source>
</evidence>
<name>A0A4D7BIG6_9HYPH</name>
<comment type="subcellular location">
    <subcellularLocation>
        <location evidence="1">Cytoplasm</location>
    </subcellularLocation>
</comment>
<keyword evidence="2" id="KW-0963">Cytoplasm</keyword>
<dbReference type="InterPro" id="IPR045078">
    <property type="entry name" value="TST/MPST-like"/>
</dbReference>
<feature type="domain" description="Rhodanese" evidence="7">
    <location>
        <begin position="168"/>
        <end position="281"/>
    </location>
</feature>
<evidence type="ECO:0000256" key="3">
    <source>
        <dbReference type="ARBA" id="ARBA00022679"/>
    </source>
</evidence>
<dbReference type="GO" id="GO:0004792">
    <property type="term" value="F:thiosulfate-cyanide sulfurtransferase activity"/>
    <property type="evidence" value="ECO:0007669"/>
    <property type="project" value="InterPro"/>
</dbReference>
<dbReference type="FunFam" id="3.40.250.10:FF:000015">
    <property type="entry name" value="Sulfurtransferase"/>
    <property type="match status" value="1"/>
</dbReference>
<dbReference type="Pfam" id="PF00581">
    <property type="entry name" value="Rhodanese"/>
    <property type="match status" value="2"/>
</dbReference>
<dbReference type="EMBL" id="CP039690">
    <property type="protein sequence ID" value="QCI68826.1"/>
    <property type="molecule type" value="Genomic_DNA"/>
</dbReference>